<feature type="region of interest" description="Disordered" evidence="1">
    <location>
        <begin position="1"/>
        <end position="26"/>
    </location>
</feature>
<dbReference type="InterPro" id="IPR021109">
    <property type="entry name" value="Peptidase_aspartic_dom_sf"/>
</dbReference>
<evidence type="ECO:0000256" key="1">
    <source>
        <dbReference type="SAM" id="MobiDB-lite"/>
    </source>
</evidence>
<proteinExistence type="predicted"/>
<feature type="region of interest" description="Disordered" evidence="1">
    <location>
        <begin position="433"/>
        <end position="488"/>
    </location>
</feature>
<comment type="caution">
    <text evidence="2">The sequence shown here is derived from an EMBL/GenBank/DDBJ whole genome shotgun (WGS) entry which is preliminary data.</text>
</comment>
<evidence type="ECO:0000313" key="2">
    <source>
        <dbReference type="EMBL" id="KAJ8977461.1"/>
    </source>
</evidence>
<dbReference type="PANTHER" id="PTHR47331">
    <property type="entry name" value="PHD-TYPE DOMAIN-CONTAINING PROTEIN"/>
    <property type="match status" value="1"/>
</dbReference>
<dbReference type="EMBL" id="JAPWTJ010000542">
    <property type="protein sequence ID" value="KAJ8977461.1"/>
    <property type="molecule type" value="Genomic_DNA"/>
</dbReference>
<protein>
    <recommendedName>
        <fullName evidence="4">Peptidase aspartic putative domain-containing protein</fullName>
    </recommendedName>
</protein>
<evidence type="ECO:0008006" key="4">
    <source>
        <dbReference type="Google" id="ProtNLM"/>
    </source>
</evidence>
<gene>
    <name evidence="2" type="ORF">NQ317_000038</name>
</gene>
<accession>A0ABQ9JGX1</accession>
<dbReference type="Pfam" id="PF03564">
    <property type="entry name" value="DUF1759"/>
    <property type="match status" value="1"/>
</dbReference>
<dbReference type="CDD" id="cd00303">
    <property type="entry name" value="retropepsin_like"/>
    <property type="match status" value="1"/>
</dbReference>
<evidence type="ECO:0000313" key="3">
    <source>
        <dbReference type="Proteomes" id="UP001162164"/>
    </source>
</evidence>
<keyword evidence="3" id="KW-1185">Reference proteome</keyword>
<feature type="compositionally biased region" description="Polar residues" evidence="1">
    <location>
        <begin position="12"/>
        <end position="22"/>
    </location>
</feature>
<feature type="compositionally biased region" description="Polar residues" evidence="1">
    <location>
        <begin position="437"/>
        <end position="488"/>
    </location>
</feature>
<organism evidence="2 3">
    <name type="scientific">Molorchus minor</name>
    <dbReference type="NCBI Taxonomy" id="1323400"/>
    <lineage>
        <taxon>Eukaryota</taxon>
        <taxon>Metazoa</taxon>
        <taxon>Ecdysozoa</taxon>
        <taxon>Arthropoda</taxon>
        <taxon>Hexapoda</taxon>
        <taxon>Insecta</taxon>
        <taxon>Pterygota</taxon>
        <taxon>Neoptera</taxon>
        <taxon>Endopterygota</taxon>
        <taxon>Coleoptera</taxon>
        <taxon>Polyphaga</taxon>
        <taxon>Cucujiformia</taxon>
        <taxon>Chrysomeloidea</taxon>
        <taxon>Cerambycidae</taxon>
        <taxon>Lamiinae</taxon>
        <taxon>Monochamini</taxon>
        <taxon>Molorchus</taxon>
    </lineage>
</organism>
<dbReference type="InterPro" id="IPR005312">
    <property type="entry name" value="DUF1759"/>
</dbReference>
<dbReference type="Proteomes" id="UP001162164">
    <property type="component" value="Unassembled WGS sequence"/>
</dbReference>
<sequence length="792" mass="90111">MPRPKRKKVLESSITSLESSGASEKEMEYEKLLKRRTRAKAEITRINEFFVNSENDDTVDINEYSTREARLVKAFENYLDIQNLIEDENESEEQDRIELEKDVCTLQAKYKSKIQKLLNSSFQNINFPQQNNEKNSAANLPKISIPIFSGKYDEWQAYFDLFCALIHDKSDINTVQKFMYLKTSLKGEASSLVSDLPLTNANYQVAIDLLKKRYDNKLMVINTHLKKMFESPSLTKSDSHTLRQFITNIKQNLNSLEALKLPVDSWDIILVYLFSKKLDFQTQKAFELEKCSTELPTLKEFFNFLEKRCQALENLSVRDYTVKTKVHFVQKENSKEGNSSSNDNRHCLVCKQDNHNIYKCYKFKGFTISEKRDFIKTNNLCYNCLASGHGVQQCTSSGCRTCNGRHHSLLHVNKGSRGDGKDNSKSFAISARGLNPRANQGNGENSTSISNSGSNLNTRSNYNVDEGNPTNKRVQGQDSEFNSNQIEQGRNSTSLVIPRVMQCNVANTHILLATAIVLVSTSNGKKVTARALLDSASQTTFINAKLFKKLGHPGFKQKIQIGGITNTTTEADQYVRVNIESKNRQGFNINATCVVLEKITCPLPQVVVDTTKFEIPLHIDLADPNYYLPSQIDMLIGADLYFNLLQPGLINLGIGLPVLQNSCLGYLIGGQVPTESVVSNVRISLFSKIEELNELLPKFWQIEEVQNERFLSPEDTLAENIFASSTFRLEDGSFQIDLPMRNNSDYTKLGKSFNIAARRFFWVRKKELLRITFIKTIKNLYMNICRWVMQGK</sequence>
<dbReference type="Gene3D" id="2.40.70.10">
    <property type="entry name" value="Acid Proteases"/>
    <property type="match status" value="1"/>
</dbReference>
<reference evidence="2" key="1">
    <citation type="journal article" date="2023" name="Insect Mol. Biol.">
        <title>Genome sequencing provides insights into the evolution of gene families encoding plant cell wall-degrading enzymes in longhorned beetles.</title>
        <authorList>
            <person name="Shin N.R."/>
            <person name="Okamura Y."/>
            <person name="Kirsch R."/>
            <person name="Pauchet Y."/>
        </authorList>
    </citation>
    <scope>NUCLEOTIDE SEQUENCE</scope>
    <source>
        <strain evidence="2">MMC_N1</strain>
    </source>
</reference>
<name>A0ABQ9JGX1_9CUCU</name>